<dbReference type="PANTHER" id="PTHR31213">
    <property type="entry name" value="OS08G0374000 PROTEIN-RELATED"/>
    <property type="match status" value="1"/>
</dbReference>
<dbReference type="GO" id="GO:0038023">
    <property type="term" value="F:signaling receptor activity"/>
    <property type="evidence" value="ECO:0007669"/>
    <property type="project" value="TreeGrafter"/>
</dbReference>
<reference evidence="1" key="2">
    <citation type="journal article" date="2024" name="Plant">
        <title>Genomic evolution and insights into agronomic trait innovations of Sesamum species.</title>
        <authorList>
            <person name="Miao H."/>
            <person name="Wang L."/>
            <person name="Qu L."/>
            <person name="Liu H."/>
            <person name="Sun Y."/>
            <person name="Le M."/>
            <person name="Wang Q."/>
            <person name="Wei S."/>
            <person name="Zheng Y."/>
            <person name="Lin W."/>
            <person name="Duan Y."/>
            <person name="Cao H."/>
            <person name="Xiong S."/>
            <person name="Wang X."/>
            <person name="Wei L."/>
            <person name="Li C."/>
            <person name="Ma Q."/>
            <person name="Ju M."/>
            <person name="Zhao R."/>
            <person name="Li G."/>
            <person name="Mu C."/>
            <person name="Tian Q."/>
            <person name="Mei H."/>
            <person name="Zhang T."/>
            <person name="Gao T."/>
            <person name="Zhang H."/>
        </authorList>
    </citation>
    <scope>NUCLEOTIDE SEQUENCE</scope>
    <source>
        <strain evidence="1">K16</strain>
    </source>
</reference>
<dbReference type="GO" id="GO:0010427">
    <property type="term" value="F:abscisic acid binding"/>
    <property type="evidence" value="ECO:0007669"/>
    <property type="project" value="TreeGrafter"/>
</dbReference>
<proteinExistence type="predicted"/>
<evidence type="ECO:0000313" key="1">
    <source>
        <dbReference type="EMBL" id="KAK4403751.1"/>
    </source>
</evidence>
<dbReference type="AlphaFoldDB" id="A0AAE1X252"/>
<dbReference type="GO" id="GO:0005634">
    <property type="term" value="C:nucleus"/>
    <property type="evidence" value="ECO:0007669"/>
    <property type="project" value="TreeGrafter"/>
</dbReference>
<organism evidence="1 2">
    <name type="scientific">Sesamum angolense</name>
    <dbReference type="NCBI Taxonomy" id="2727404"/>
    <lineage>
        <taxon>Eukaryota</taxon>
        <taxon>Viridiplantae</taxon>
        <taxon>Streptophyta</taxon>
        <taxon>Embryophyta</taxon>
        <taxon>Tracheophyta</taxon>
        <taxon>Spermatophyta</taxon>
        <taxon>Magnoliopsida</taxon>
        <taxon>eudicotyledons</taxon>
        <taxon>Gunneridae</taxon>
        <taxon>Pentapetalae</taxon>
        <taxon>asterids</taxon>
        <taxon>lamiids</taxon>
        <taxon>Lamiales</taxon>
        <taxon>Pedaliaceae</taxon>
        <taxon>Sesamum</taxon>
    </lineage>
</organism>
<keyword evidence="2" id="KW-1185">Reference proteome</keyword>
<dbReference type="GO" id="GO:0004864">
    <property type="term" value="F:protein phosphatase inhibitor activity"/>
    <property type="evidence" value="ECO:0007669"/>
    <property type="project" value="TreeGrafter"/>
</dbReference>
<evidence type="ECO:0000313" key="2">
    <source>
        <dbReference type="Proteomes" id="UP001289374"/>
    </source>
</evidence>
<dbReference type="PANTHER" id="PTHR31213:SF19">
    <property type="entry name" value="BET V I_MAJOR LATEX PROTEIN DOMAIN-CONTAINING PROTEIN"/>
    <property type="match status" value="1"/>
</dbReference>
<dbReference type="Proteomes" id="UP001289374">
    <property type="component" value="Unassembled WGS sequence"/>
</dbReference>
<sequence>MARRVWKEIEVKVPASEAWKVYSLQLAKILGEGLLGFFSKVEVVEGDGSAGTILHVSLPPRTGTAGLPWFKEKYTVVDDERRVKDAEVLEGGLMDLGFTLYRVGFGASIEHNLLSQDSP</sequence>
<accession>A0AAE1X252</accession>
<dbReference type="SUPFAM" id="SSF55961">
    <property type="entry name" value="Bet v1-like"/>
    <property type="match status" value="1"/>
</dbReference>
<dbReference type="InterPro" id="IPR050279">
    <property type="entry name" value="Plant_def-hormone_signal"/>
</dbReference>
<dbReference type="GO" id="GO:0009738">
    <property type="term" value="P:abscisic acid-activated signaling pathway"/>
    <property type="evidence" value="ECO:0007669"/>
    <property type="project" value="TreeGrafter"/>
</dbReference>
<reference evidence="1" key="1">
    <citation type="submission" date="2020-06" db="EMBL/GenBank/DDBJ databases">
        <authorList>
            <person name="Li T."/>
            <person name="Hu X."/>
            <person name="Zhang T."/>
            <person name="Song X."/>
            <person name="Zhang H."/>
            <person name="Dai N."/>
            <person name="Sheng W."/>
            <person name="Hou X."/>
            <person name="Wei L."/>
        </authorList>
    </citation>
    <scope>NUCLEOTIDE SEQUENCE</scope>
    <source>
        <strain evidence="1">K16</strain>
        <tissue evidence="1">Leaf</tissue>
    </source>
</reference>
<dbReference type="GO" id="GO:0005737">
    <property type="term" value="C:cytoplasm"/>
    <property type="evidence" value="ECO:0007669"/>
    <property type="project" value="TreeGrafter"/>
</dbReference>
<name>A0AAE1X252_9LAMI</name>
<dbReference type="EMBL" id="JACGWL010000004">
    <property type="protein sequence ID" value="KAK4403751.1"/>
    <property type="molecule type" value="Genomic_DNA"/>
</dbReference>
<comment type="caution">
    <text evidence="1">The sequence shown here is derived from an EMBL/GenBank/DDBJ whole genome shotgun (WGS) entry which is preliminary data.</text>
</comment>
<dbReference type="Gene3D" id="3.30.530.20">
    <property type="match status" value="1"/>
</dbReference>
<protein>
    <submittedName>
        <fullName evidence="1">Uncharacterized protein</fullName>
    </submittedName>
</protein>
<gene>
    <name evidence="1" type="ORF">Sango_0743700</name>
</gene>
<dbReference type="InterPro" id="IPR023393">
    <property type="entry name" value="START-like_dom_sf"/>
</dbReference>